<evidence type="ECO:0000256" key="1">
    <source>
        <dbReference type="ARBA" id="ARBA00022801"/>
    </source>
</evidence>
<dbReference type="Proteomes" id="UP000199607">
    <property type="component" value="Unassembled WGS sequence"/>
</dbReference>
<dbReference type="EMBL" id="FOTC01000003">
    <property type="protein sequence ID" value="SFL23850.1"/>
    <property type="molecule type" value="Genomic_DNA"/>
</dbReference>
<dbReference type="GO" id="GO:0016788">
    <property type="term" value="F:hydrolase activity, acting on ester bonds"/>
    <property type="evidence" value="ECO:0007669"/>
    <property type="project" value="UniProtKB-ARBA"/>
</dbReference>
<evidence type="ECO:0000259" key="2">
    <source>
        <dbReference type="Pfam" id="PF01738"/>
    </source>
</evidence>
<protein>
    <submittedName>
        <fullName evidence="3">Dienelactone hydrolase</fullName>
    </submittedName>
</protein>
<proteinExistence type="predicted"/>
<sequence>MLTARVSLGMRAGRRGGRTGETVENELGMVVGIELDDVTLDGALVVPEDATGIVVFSHGSGSSRHSPRNAFVAQVARQHGLATLLFDLLTEAEDESDEGRFDVDRLTRRLVDVTAWVAEGDETADLRVGYFGASTGAASALRAAAELGDNVGAVVSRGGRVDLASDVLADVTAPTLFLVGERDTDVLARNEASFSKLTCTKELEVVPGAGHLFEEAGTLDAVAEHAAAWFEEYLTER</sequence>
<keyword evidence="1 3" id="KW-0378">Hydrolase</keyword>
<dbReference type="InterPro" id="IPR002925">
    <property type="entry name" value="Dienelactn_hydro"/>
</dbReference>
<dbReference type="STRING" id="553466.SAMN04487950_2984"/>
<dbReference type="InterPro" id="IPR029058">
    <property type="entry name" value="AB_hydrolase_fold"/>
</dbReference>
<dbReference type="PANTHER" id="PTHR22946:SF9">
    <property type="entry name" value="POLYKETIDE TRANSFERASE AF380"/>
    <property type="match status" value="1"/>
</dbReference>
<dbReference type="Gene3D" id="3.40.50.1820">
    <property type="entry name" value="alpha/beta hydrolase"/>
    <property type="match status" value="1"/>
</dbReference>
<accession>A0A1I4G2W9</accession>
<organism evidence="3 4">
    <name type="scientific">Halogranum rubrum</name>
    <dbReference type="NCBI Taxonomy" id="553466"/>
    <lineage>
        <taxon>Archaea</taxon>
        <taxon>Methanobacteriati</taxon>
        <taxon>Methanobacteriota</taxon>
        <taxon>Stenosarchaea group</taxon>
        <taxon>Halobacteria</taxon>
        <taxon>Halobacteriales</taxon>
        <taxon>Haloferacaceae</taxon>
    </lineage>
</organism>
<evidence type="ECO:0000313" key="4">
    <source>
        <dbReference type="Proteomes" id="UP000199607"/>
    </source>
</evidence>
<dbReference type="AlphaFoldDB" id="A0A1I4G2W9"/>
<dbReference type="Pfam" id="PF01738">
    <property type="entry name" value="DLH"/>
    <property type="match status" value="1"/>
</dbReference>
<dbReference type="PANTHER" id="PTHR22946">
    <property type="entry name" value="DIENELACTONE HYDROLASE DOMAIN-CONTAINING PROTEIN-RELATED"/>
    <property type="match status" value="1"/>
</dbReference>
<evidence type="ECO:0000313" key="3">
    <source>
        <dbReference type="EMBL" id="SFL23850.1"/>
    </source>
</evidence>
<gene>
    <name evidence="3" type="ORF">SAMN04487950_2984</name>
</gene>
<name>A0A1I4G2W9_9EURY</name>
<dbReference type="InterPro" id="IPR050261">
    <property type="entry name" value="FrsA_esterase"/>
</dbReference>
<reference evidence="4" key="1">
    <citation type="submission" date="2016-10" db="EMBL/GenBank/DDBJ databases">
        <authorList>
            <person name="Varghese N."/>
            <person name="Submissions S."/>
        </authorList>
    </citation>
    <scope>NUCLEOTIDE SEQUENCE [LARGE SCALE GENOMIC DNA]</scope>
    <source>
        <strain evidence="4">CGMCC 1.7738</strain>
    </source>
</reference>
<dbReference type="SUPFAM" id="SSF53474">
    <property type="entry name" value="alpha/beta-Hydrolases"/>
    <property type="match status" value="1"/>
</dbReference>
<feature type="domain" description="Dienelactone hydrolase" evidence="2">
    <location>
        <begin position="103"/>
        <end position="227"/>
    </location>
</feature>
<keyword evidence="4" id="KW-1185">Reference proteome</keyword>